<feature type="compositionally biased region" description="Polar residues" evidence="2">
    <location>
        <begin position="70"/>
        <end position="84"/>
    </location>
</feature>
<feature type="region of interest" description="Disordered" evidence="2">
    <location>
        <begin position="48"/>
        <end position="84"/>
    </location>
</feature>
<gene>
    <name evidence="3" type="ORF">T440DRAFT_470524</name>
</gene>
<organism evidence="3 4">
    <name type="scientific">Plenodomus tracheiphilus IPT5</name>
    <dbReference type="NCBI Taxonomy" id="1408161"/>
    <lineage>
        <taxon>Eukaryota</taxon>
        <taxon>Fungi</taxon>
        <taxon>Dikarya</taxon>
        <taxon>Ascomycota</taxon>
        <taxon>Pezizomycotina</taxon>
        <taxon>Dothideomycetes</taxon>
        <taxon>Pleosporomycetidae</taxon>
        <taxon>Pleosporales</taxon>
        <taxon>Pleosporineae</taxon>
        <taxon>Leptosphaeriaceae</taxon>
        <taxon>Plenodomus</taxon>
    </lineage>
</organism>
<evidence type="ECO:0000313" key="3">
    <source>
        <dbReference type="EMBL" id="KAF2848181.1"/>
    </source>
</evidence>
<evidence type="ECO:0000256" key="2">
    <source>
        <dbReference type="SAM" id="MobiDB-lite"/>
    </source>
</evidence>
<sequence>MPHRKSSLSDAEEMSQLRAEASIFIPSNKMPKEDDGYCLQLEGTFPDNNTAVPLPPTPLEKHSIGVKTAKQASRSPSDPSPSLQNRCDNMHQFFIKKPPKTDDTIEVLRQRLEQHDRETADANYNKLHVEKNGKIKQLREGIAKVKQEEQELRTDVEERGKILKALELEIRKLQPVQFFVVKEQKGKKR</sequence>
<dbReference type="AlphaFoldDB" id="A0A6A7AY25"/>
<evidence type="ECO:0000313" key="4">
    <source>
        <dbReference type="Proteomes" id="UP000799423"/>
    </source>
</evidence>
<keyword evidence="4" id="KW-1185">Reference proteome</keyword>
<accession>A0A6A7AY25</accession>
<dbReference type="OrthoDB" id="10576323at2759"/>
<protein>
    <submittedName>
        <fullName evidence="3">Uncharacterized protein</fullName>
    </submittedName>
</protein>
<name>A0A6A7AY25_9PLEO</name>
<keyword evidence="1" id="KW-0175">Coiled coil</keyword>
<feature type="coiled-coil region" evidence="1">
    <location>
        <begin position="105"/>
        <end position="155"/>
    </location>
</feature>
<reference evidence="3" key="1">
    <citation type="submission" date="2020-01" db="EMBL/GenBank/DDBJ databases">
        <authorList>
            <consortium name="DOE Joint Genome Institute"/>
            <person name="Haridas S."/>
            <person name="Albert R."/>
            <person name="Binder M."/>
            <person name="Bloem J."/>
            <person name="Labutti K."/>
            <person name="Salamov A."/>
            <person name="Andreopoulos B."/>
            <person name="Baker S.E."/>
            <person name="Barry K."/>
            <person name="Bills G."/>
            <person name="Bluhm B.H."/>
            <person name="Cannon C."/>
            <person name="Castanera R."/>
            <person name="Culley D.E."/>
            <person name="Daum C."/>
            <person name="Ezra D."/>
            <person name="Gonzalez J.B."/>
            <person name="Henrissat B."/>
            <person name="Kuo A."/>
            <person name="Liang C."/>
            <person name="Lipzen A."/>
            <person name="Lutzoni F."/>
            <person name="Magnuson J."/>
            <person name="Mondo S."/>
            <person name="Nolan M."/>
            <person name="Ohm R."/>
            <person name="Pangilinan J."/>
            <person name="Park H.-J."/>
            <person name="Ramirez L."/>
            <person name="Alfaro M."/>
            <person name="Sun H."/>
            <person name="Tritt A."/>
            <person name="Yoshinaga Y."/>
            <person name="Zwiers L.-H."/>
            <person name="Turgeon B.G."/>
            <person name="Goodwin S.B."/>
            <person name="Spatafora J.W."/>
            <person name="Crous P.W."/>
            <person name="Grigoriev I.V."/>
        </authorList>
    </citation>
    <scope>NUCLEOTIDE SEQUENCE</scope>
    <source>
        <strain evidence="3">IPT5</strain>
    </source>
</reference>
<dbReference type="Proteomes" id="UP000799423">
    <property type="component" value="Unassembled WGS sequence"/>
</dbReference>
<dbReference type="EMBL" id="MU006320">
    <property type="protein sequence ID" value="KAF2848181.1"/>
    <property type="molecule type" value="Genomic_DNA"/>
</dbReference>
<evidence type="ECO:0000256" key="1">
    <source>
        <dbReference type="SAM" id="Coils"/>
    </source>
</evidence>
<proteinExistence type="predicted"/>